<evidence type="ECO:0000256" key="7">
    <source>
        <dbReference type="ARBA" id="ARBA00022977"/>
    </source>
</evidence>
<dbReference type="InterPro" id="IPR027574">
    <property type="entry name" value="Thiaminase_II"/>
</dbReference>
<comment type="subunit">
    <text evidence="4">Homotetramer.</text>
</comment>
<dbReference type="Gene3D" id="1.20.910.10">
    <property type="entry name" value="Heme oxygenase-like"/>
    <property type="match status" value="1"/>
</dbReference>
<dbReference type="InterPro" id="IPR050967">
    <property type="entry name" value="Thiamine_Salvage_TenA"/>
</dbReference>
<keyword evidence="9" id="KW-0378">Hydrolase</keyword>
<comment type="pathway">
    <text evidence="2 9">Cofactor biosynthesis; thiamine diphosphate biosynthesis.</text>
</comment>
<dbReference type="GO" id="GO:0009228">
    <property type="term" value="P:thiamine biosynthetic process"/>
    <property type="evidence" value="ECO:0007669"/>
    <property type="project" value="UniProtKB-KW"/>
</dbReference>
<dbReference type="EC" id="3.5.99.2" evidence="5 9"/>
<dbReference type="NCBIfam" id="TIGR04306">
    <property type="entry name" value="salvage_TenA"/>
    <property type="match status" value="1"/>
</dbReference>
<dbReference type="RefSeq" id="WP_089966141.1">
    <property type="nucleotide sequence ID" value="NZ_FNJM01000001.1"/>
</dbReference>
<feature type="domain" description="Thiaminase-2/PQQC" evidence="10">
    <location>
        <begin position="9"/>
        <end position="217"/>
    </location>
</feature>
<dbReference type="InterPro" id="IPR004305">
    <property type="entry name" value="Thiaminase-2/PQQC"/>
</dbReference>
<keyword evidence="7 9" id="KW-0784">Thiamine biosynthesis</keyword>
<sequence length="220" mass="26218">MKFTDYLFKEVKEIWDNYLTHPFVKEMGEGTLDKDKFKNYLIQDYLYLKEYSKIFCIGIVKATTMKDMRFFYNSIKGTMDDETTVHIKYLEGFGMSEGEVENCECKLVTSSYTSYMQSLALTGELKEIVATIMPCTWSYSYIGKYLFKTYGENLENNFYKPWIESYASQGYTDFTILWIDYINELCKDLTEEEKEKLKKIFINSSIHEMKFWDMAYENIK</sequence>
<protein>
    <recommendedName>
        <fullName evidence="6 9">Aminopyrimidine aminohydrolase</fullName>
        <ecNumber evidence="5 9">3.5.99.2</ecNumber>
    </recommendedName>
</protein>
<dbReference type="GO" id="GO:0009229">
    <property type="term" value="P:thiamine diphosphate biosynthetic process"/>
    <property type="evidence" value="ECO:0007669"/>
    <property type="project" value="UniProtKB-UniPathway"/>
</dbReference>
<evidence type="ECO:0000313" key="11">
    <source>
        <dbReference type="EMBL" id="SDO92903.1"/>
    </source>
</evidence>
<dbReference type="InterPro" id="IPR016084">
    <property type="entry name" value="Haem_Oase-like_multi-hlx"/>
</dbReference>
<evidence type="ECO:0000256" key="1">
    <source>
        <dbReference type="ARBA" id="ARBA00001881"/>
    </source>
</evidence>
<reference evidence="11 12" key="1">
    <citation type="submission" date="2016-10" db="EMBL/GenBank/DDBJ databases">
        <authorList>
            <person name="de Groot N.N."/>
        </authorList>
    </citation>
    <scope>NUCLEOTIDE SEQUENCE [LARGE SCALE GENOMIC DNA]</scope>
    <source>
        <strain evidence="11 12">DSM 12272</strain>
    </source>
</reference>
<name>A0A1H0NJP6_9CLOT</name>
<evidence type="ECO:0000256" key="2">
    <source>
        <dbReference type="ARBA" id="ARBA00004948"/>
    </source>
</evidence>
<dbReference type="PANTHER" id="PTHR43198:SF2">
    <property type="entry name" value="SI:CH1073-67J19.1-RELATED"/>
    <property type="match status" value="1"/>
</dbReference>
<organism evidence="11 12">
    <name type="scientific">Clostridium gasigenes</name>
    <dbReference type="NCBI Taxonomy" id="94869"/>
    <lineage>
        <taxon>Bacteria</taxon>
        <taxon>Bacillati</taxon>
        <taxon>Bacillota</taxon>
        <taxon>Clostridia</taxon>
        <taxon>Eubacteriales</taxon>
        <taxon>Clostridiaceae</taxon>
        <taxon>Clostridium</taxon>
    </lineage>
</organism>
<dbReference type="PANTHER" id="PTHR43198">
    <property type="entry name" value="BIFUNCTIONAL TH2 PROTEIN"/>
    <property type="match status" value="1"/>
</dbReference>
<evidence type="ECO:0000256" key="9">
    <source>
        <dbReference type="RuleBase" id="RU363093"/>
    </source>
</evidence>
<comment type="catalytic activity">
    <reaction evidence="8 9">
        <text>thiamine + H2O = 5-(2-hydroxyethyl)-4-methylthiazole + 4-amino-5-hydroxymethyl-2-methylpyrimidine + H(+)</text>
        <dbReference type="Rhea" id="RHEA:17509"/>
        <dbReference type="ChEBI" id="CHEBI:15377"/>
        <dbReference type="ChEBI" id="CHEBI:15378"/>
        <dbReference type="ChEBI" id="CHEBI:16892"/>
        <dbReference type="ChEBI" id="CHEBI:17957"/>
        <dbReference type="ChEBI" id="CHEBI:18385"/>
        <dbReference type="EC" id="3.5.99.2"/>
    </reaction>
</comment>
<evidence type="ECO:0000313" key="12">
    <source>
        <dbReference type="Proteomes" id="UP000198597"/>
    </source>
</evidence>
<dbReference type="OrthoDB" id="34166at2"/>
<dbReference type="CDD" id="cd19369">
    <property type="entry name" value="TenA_C-like"/>
    <property type="match status" value="1"/>
</dbReference>
<comment type="function">
    <text evidence="9">Catalyzes an amino-pyrimidine hydrolysis reaction at the C5' of the pyrimidine moiety of thiamine compounds, a reaction that is part of a thiamine salvage pathway.</text>
</comment>
<dbReference type="EMBL" id="FNJM01000001">
    <property type="protein sequence ID" value="SDO92903.1"/>
    <property type="molecule type" value="Genomic_DNA"/>
</dbReference>
<evidence type="ECO:0000256" key="8">
    <source>
        <dbReference type="ARBA" id="ARBA00048337"/>
    </source>
</evidence>
<gene>
    <name evidence="11" type="ORF">SAMN04488529_101851</name>
</gene>
<evidence type="ECO:0000256" key="6">
    <source>
        <dbReference type="ARBA" id="ARBA00013647"/>
    </source>
</evidence>
<dbReference type="GO" id="GO:0005829">
    <property type="term" value="C:cytosol"/>
    <property type="evidence" value="ECO:0007669"/>
    <property type="project" value="TreeGrafter"/>
</dbReference>
<accession>A0A1H0NJP6</accession>
<dbReference type="Proteomes" id="UP000198597">
    <property type="component" value="Unassembled WGS sequence"/>
</dbReference>
<evidence type="ECO:0000259" key="10">
    <source>
        <dbReference type="Pfam" id="PF03070"/>
    </source>
</evidence>
<dbReference type="STRING" id="94869.SAMN04488529_101851"/>
<dbReference type="AlphaFoldDB" id="A0A1H0NJP6"/>
<evidence type="ECO:0000256" key="3">
    <source>
        <dbReference type="ARBA" id="ARBA00010264"/>
    </source>
</evidence>
<dbReference type="GO" id="GO:0050334">
    <property type="term" value="F:thiaminase activity"/>
    <property type="evidence" value="ECO:0007669"/>
    <property type="project" value="UniProtKB-EC"/>
</dbReference>
<dbReference type="Pfam" id="PF03070">
    <property type="entry name" value="TENA_THI-4"/>
    <property type="match status" value="1"/>
</dbReference>
<proteinExistence type="inferred from homology"/>
<comment type="similarity">
    <text evidence="3 9">Belongs to the TenA family.</text>
</comment>
<dbReference type="UniPathway" id="UPA00060"/>
<keyword evidence="12" id="KW-1185">Reference proteome</keyword>
<comment type="catalytic activity">
    <reaction evidence="1 9">
        <text>4-amino-5-aminomethyl-2-methylpyrimidine + H2O = 4-amino-5-hydroxymethyl-2-methylpyrimidine + NH4(+)</text>
        <dbReference type="Rhea" id="RHEA:31799"/>
        <dbReference type="ChEBI" id="CHEBI:15377"/>
        <dbReference type="ChEBI" id="CHEBI:16892"/>
        <dbReference type="ChEBI" id="CHEBI:28938"/>
        <dbReference type="ChEBI" id="CHEBI:63416"/>
        <dbReference type="EC" id="3.5.99.2"/>
    </reaction>
</comment>
<evidence type="ECO:0000256" key="5">
    <source>
        <dbReference type="ARBA" id="ARBA00012684"/>
    </source>
</evidence>
<dbReference type="SUPFAM" id="SSF48613">
    <property type="entry name" value="Heme oxygenase-like"/>
    <property type="match status" value="1"/>
</dbReference>
<evidence type="ECO:0000256" key="4">
    <source>
        <dbReference type="ARBA" id="ARBA00011881"/>
    </source>
</evidence>